<comment type="caution">
    <text evidence="1">The sequence shown here is derived from an EMBL/GenBank/DDBJ whole genome shotgun (WGS) entry which is preliminary data.</text>
</comment>
<reference evidence="1 2" key="1">
    <citation type="submission" date="2015-03" db="EMBL/GenBank/DDBJ databases">
        <authorList>
            <person name="Lepp D."/>
            <person name="Hassan Y.I."/>
            <person name="Li X.-Z."/>
            <person name="Zhou T."/>
        </authorList>
    </citation>
    <scope>NUCLEOTIDE SEQUENCE [LARGE SCALE GENOMIC DNA]</scope>
    <source>
        <strain evidence="1 2">Cr7-05</strain>
    </source>
</reference>
<dbReference type="Proteomes" id="UP000033519">
    <property type="component" value="Unassembled WGS sequence"/>
</dbReference>
<dbReference type="EMBL" id="LAPV01000146">
    <property type="protein sequence ID" value="KKC32039.1"/>
    <property type="molecule type" value="Genomic_DNA"/>
</dbReference>
<proteinExistence type="predicted"/>
<evidence type="ECO:0000313" key="1">
    <source>
        <dbReference type="EMBL" id="KKC32039.1"/>
    </source>
</evidence>
<gene>
    <name evidence="1" type="ORF">WH91_16155</name>
</gene>
<sequence>MKALRVIPRGEQAAAFLKPIDCRDWALGRNGVDCGLFWARAWRICRLLGSGPWDLSAFEVGLTLSGDRTIALGVLAITIATKLCSVQSRREMGF</sequence>
<keyword evidence="2" id="KW-1185">Reference proteome</keyword>
<name>A0ABR5DVI7_9HYPH</name>
<accession>A0ABR5DVI7</accession>
<evidence type="ECO:0000313" key="2">
    <source>
        <dbReference type="Proteomes" id="UP000033519"/>
    </source>
</evidence>
<organism evidence="1 2">
    <name type="scientific">Devosia psychrophila</name>
    <dbReference type="NCBI Taxonomy" id="728005"/>
    <lineage>
        <taxon>Bacteria</taxon>
        <taxon>Pseudomonadati</taxon>
        <taxon>Pseudomonadota</taxon>
        <taxon>Alphaproteobacteria</taxon>
        <taxon>Hyphomicrobiales</taxon>
        <taxon>Devosiaceae</taxon>
        <taxon>Devosia</taxon>
    </lineage>
</organism>
<protein>
    <submittedName>
        <fullName evidence="1">Uncharacterized protein</fullName>
    </submittedName>
</protein>